<reference evidence="3 4" key="1">
    <citation type="submission" date="2016-11" db="EMBL/GenBank/DDBJ databases">
        <title>Rahnella oryzae sp. nov., isolated from rice root.</title>
        <authorList>
            <person name="Zhang X.-X."/>
            <person name="Zhang J."/>
        </authorList>
    </citation>
    <scope>NUCLEOTIDE SEQUENCE [LARGE SCALE GENOMIC DNA]</scope>
    <source>
        <strain evidence="3 4">J11-6</strain>
    </source>
</reference>
<dbReference type="GO" id="GO:0003677">
    <property type="term" value="F:DNA binding"/>
    <property type="evidence" value="ECO:0007669"/>
    <property type="project" value="UniProtKB-KW"/>
</dbReference>
<gene>
    <name evidence="3" type="ORF">BMI79_20995</name>
</gene>
<dbReference type="PROSITE" id="PS50043">
    <property type="entry name" value="HTH_LUXR_2"/>
    <property type="match status" value="1"/>
</dbReference>
<evidence type="ECO:0000259" key="2">
    <source>
        <dbReference type="PROSITE" id="PS50043"/>
    </source>
</evidence>
<protein>
    <recommendedName>
        <fullName evidence="2">HTH luxR-type domain-containing protein</fullName>
    </recommendedName>
</protein>
<organism evidence="3 4">
    <name type="scientific">Serratia oryzae</name>
    <dbReference type="NCBI Taxonomy" id="2034155"/>
    <lineage>
        <taxon>Bacteria</taxon>
        <taxon>Pseudomonadati</taxon>
        <taxon>Pseudomonadota</taxon>
        <taxon>Gammaproteobacteria</taxon>
        <taxon>Enterobacterales</taxon>
        <taxon>Yersiniaceae</taxon>
        <taxon>Serratia</taxon>
    </lineage>
</organism>
<keyword evidence="4" id="KW-1185">Reference proteome</keyword>
<sequence length="116" mass="13247">MNGRATGAYLNISVKTANAHKQNAMRKLNFRCNQELYQWLLQGGGHYLNERPPAKPYRFALQPEKGVETALLLSPMTLSTREKNHAYPVLTRHRRSENNSQPEHVPNLCTTMAKMV</sequence>
<accession>A0A1S8CEA4</accession>
<dbReference type="GO" id="GO:0006355">
    <property type="term" value="P:regulation of DNA-templated transcription"/>
    <property type="evidence" value="ECO:0007669"/>
    <property type="project" value="InterPro"/>
</dbReference>
<dbReference type="InterPro" id="IPR000792">
    <property type="entry name" value="Tscrpt_reg_LuxR_C"/>
</dbReference>
<name>A0A1S8CEA4_9GAMM</name>
<dbReference type="Gene3D" id="1.10.10.10">
    <property type="entry name" value="Winged helix-like DNA-binding domain superfamily/Winged helix DNA-binding domain"/>
    <property type="match status" value="1"/>
</dbReference>
<evidence type="ECO:0000313" key="4">
    <source>
        <dbReference type="Proteomes" id="UP000216021"/>
    </source>
</evidence>
<dbReference type="STRING" id="2034155.BMI79_20995"/>
<dbReference type="AlphaFoldDB" id="A0A1S8CEA4"/>
<proteinExistence type="predicted"/>
<dbReference type="Pfam" id="PF00196">
    <property type="entry name" value="GerE"/>
    <property type="match status" value="1"/>
</dbReference>
<evidence type="ECO:0000256" key="1">
    <source>
        <dbReference type="ARBA" id="ARBA00023125"/>
    </source>
</evidence>
<feature type="domain" description="HTH luxR-type" evidence="2">
    <location>
        <begin position="1"/>
        <end position="44"/>
    </location>
</feature>
<dbReference type="EMBL" id="MOXD01000018">
    <property type="protein sequence ID" value="OMQ19630.1"/>
    <property type="molecule type" value="Genomic_DNA"/>
</dbReference>
<dbReference type="InterPro" id="IPR016032">
    <property type="entry name" value="Sig_transdc_resp-reg_C-effctor"/>
</dbReference>
<dbReference type="SUPFAM" id="SSF46894">
    <property type="entry name" value="C-terminal effector domain of the bipartite response regulators"/>
    <property type="match status" value="1"/>
</dbReference>
<dbReference type="InterPro" id="IPR036388">
    <property type="entry name" value="WH-like_DNA-bd_sf"/>
</dbReference>
<comment type="caution">
    <text evidence="3">The sequence shown here is derived from an EMBL/GenBank/DDBJ whole genome shotgun (WGS) entry which is preliminary data.</text>
</comment>
<dbReference type="Proteomes" id="UP000216021">
    <property type="component" value="Unassembled WGS sequence"/>
</dbReference>
<keyword evidence="1" id="KW-0238">DNA-binding</keyword>
<evidence type="ECO:0000313" key="3">
    <source>
        <dbReference type="EMBL" id="OMQ19630.1"/>
    </source>
</evidence>